<name>A0A2M8VZC9_9BURK</name>
<protein>
    <recommendedName>
        <fullName evidence="3">Large ribosomal RNA subunit accumulation protein YceD</fullName>
    </recommendedName>
    <alternativeName>
        <fullName evidence="5">23S rRNA accumulation protein YceD</fullName>
    </alternativeName>
</protein>
<comment type="similarity">
    <text evidence="2">Belongs to the DUF177 domain family.</text>
</comment>
<dbReference type="InterPro" id="IPR039255">
    <property type="entry name" value="YceD_bac"/>
</dbReference>
<reference evidence="7 8" key="1">
    <citation type="submission" date="2017-11" db="EMBL/GenBank/DDBJ databases">
        <title>Genomic Encyclopedia of Type Strains, Phase III (KMG-III): the genomes of soil and plant-associated and newly described type strains.</title>
        <authorList>
            <person name="Whitman W."/>
        </authorList>
    </citation>
    <scope>NUCLEOTIDE SEQUENCE [LARGE SCALE GENOMIC DNA]</scope>
    <source>
        <strain evidence="7 8">UB-Domo-W1</strain>
    </source>
</reference>
<proteinExistence type="inferred from homology"/>
<dbReference type="Pfam" id="PF02620">
    <property type="entry name" value="YceD"/>
    <property type="match status" value="1"/>
</dbReference>
<dbReference type="RefSeq" id="WP_100378930.1">
    <property type="nucleotide sequence ID" value="NZ_CBCSBW010000001.1"/>
</dbReference>
<evidence type="ECO:0000256" key="5">
    <source>
        <dbReference type="ARBA" id="ARBA00031841"/>
    </source>
</evidence>
<evidence type="ECO:0000256" key="2">
    <source>
        <dbReference type="ARBA" id="ARBA00010740"/>
    </source>
</evidence>
<dbReference type="InterPro" id="IPR003772">
    <property type="entry name" value="YceD"/>
</dbReference>
<keyword evidence="4" id="KW-0690">Ribosome biogenesis</keyword>
<gene>
    <name evidence="7" type="ORF">B0G85_0601</name>
</gene>
<dbReference type="AlphaFoldDB" id="A0A2M8VZC9"/>
<dbReference type="EMBL" id="PGTX01000001">
    <property type="protein sequence ID" value="PJI83207.1"/>
    <property type="molecule type" value="Genomic_DNA"/>
</dbReference>
<evidence type="ECO:0000313" key="7">
    <source>
        <dbReference type="EMBL" id="PJI83207.1"/>
    </source>
</evidence>
<sequence>MNRNQISPQVKLSTDPSALRRVDFCAPVTYKGAGFLEILTMPRLLDEASSIVAGDGFNWNISTHFVDSAVAQRSQVLKLGLKGRIHLICQRCLQDCAVNLLETRQFVLVASEEEADAFSMEDDQQEPLVASQHFDLLELLEDEILLSLPLIPIHTDSACKAHASSFGDSGEESSKPGKQENPFNILKNMKKNS</sequence>
<dbReference type="PANTHER" id="PTHR38099:SF1">
    <property type="entry name" value="LARGE RIBOSOMAL RNA SUBUNIT ACCUMULATION PROTEIN YCED"/>
    <property type="match status" value="1"/>
</dbReference>
<dbReference type="Proteomes" id="UP000229366">
    <property type="component" value="Unassembled WGS sequence"/>
</dbReference>
<comment type="caution">
    <text evidence="7">The sequence shown here is derived from an EMBL/GenBank/DDBJ whole genome shotgun (WGS) entry which is preliminary data.</text>
</comment>
<evidence type="ECO:0000256" key="3">
    <source>
        <dbReference type="ARBA" id="ARBA00015716"/>
    </source>
</evidence>
<comment type="function">
    <text evidence="1">Plays a role in synthesis, processing and/or stability of 23S rRNA.</text>
</comment>
<dbReference type="GO" id="GO:0042254">
    <property type="term" value="P:ribosome biogenesis"/>
    <property type="evidence" value="ECO:0007669"/>
    <property type="project" value="UniProtKB-KW"/>
</dbReference>
<evidence type="ECO:0000313" key="8">
    <source>
        <dbReference type="Proteomes" id="UP000229366"/>
    </source>
</evidence>
<feature type="region of interest" description="Disordered" evidence="6">
    <location>
        <begin position="162"/>
        <end position="193"/>
    </location>
</feature>
<dbReference type="GO" id="GO:0005829">
    <property type="term" value="C:cytosol"/>
    <property type="evidence" value="ECO:0007669"/>
    <property type="project" value="TreeGrafter"/>
</dbReference>
<dbReference type="PANTHER" id="PTHR38099">
    <property type="entry name" value="LARGE RIBOSOMAL RNA SUBUNIT ACCUMULATION PROTEIN YCED"/>
    <property type="match status" value="1"/>
</dbReference>
<accession>A0A2M8VZC9</accession>
<evidence type="ECO:0000256" key="6">
    <source>
        <dbReference type="SAM" id="MobiDB-lite"/>
    </source>
</evidence>
<organism evidence="7 8">
    <name type="scientific">Polynucleobacter brandtiae</name>
    <dbReference type="NCBI Taxonomy" id="1938816"/>
    <lineage>
        <taxon>Bacteria</taxon>
        <taxon>Pseudomonadati</taxon>
        <taxon>Pseudomonadota</taxon>
        <taxon>Betaproteobacteria</taxon>
        <taxon>Burkholderiales</taxon>
        <taxon>Burkholderiaceae</taxon>
        <taxon>Polynucleobacter</taxon>
    </lineage>
</organism>
<keyword evidence="8" id="KW-1185">Reference proteome</keyword>
<evidence type="ECO:0000256" key="1">
    <source>
        <dbReference type="ARBA" id="ARBA00002868"/>
    </source>
</evidence>
<dbReference type="OrthoDB" id="5297600at2"/>
<evidence type="ECO:0000256" key="4">
    <source>
        <dbReference type="ARBA" id="ARBA00022517"/>
    </source>
</evidence>